<sequence>MEWIFALIIEIVVQGDALMRVTMNKSLKQVVQEYICRKEFEEARPDFEKASWIDDPVARFNALDKVRIQVLIRCGVKP</sequence>
<organism evidence="1 2">
    <name type="scientific">Nitrospira tepida</name>
    <dbReference type="NCBI Taxonomy" id="2973512"/>
    <lineage>
        <taxon>Bacteria</taxon>
        <taxon>Pseudomonadati</taxon>
        <taxon>Nitrospirota</taxon>
        <taxon>Nitrospiria</taxon>
        <taxon>Nitrospirales</taxon>
        <taxon>Nitrospiraceae</taxon>
        <taxon>Nitrospira</taxon>
    </lineage>
</organism>
<reference evidence="1" key="1">
    <citation type="submission" date="2022-10" db="EMBL/GenBank/DDBJ databases">
        <authorList>
            <person name="Koch H."/>
        </authorList>
    </citation>
    <scope>NUCLEOTIDE SEQUENCE</scope>
    <source>
        <strain evidence="1">DNF</strain>
    </source>
</reference>
<evidence type="ECO:0000313" key="2">
    <source>
        <dbReference type="Proteomes" id="UP001179121"/>
    </source>
</evidence>
<accession>A0AA86N337</accession>
<evidence type="ECO:0000313" key="1">
    <source>
        <dbReference type="EMBL" id="CAI4033883.1"/>
    </source>
</evidence>
<dbReference type="EMBL" id="OX365700">
    <property type="protein sequence ID" value="CAI4033883.1"/>
    <property type="molecule type" value="Genomic_DNA"/>
</dbReference>
<dbReference type="RefSeq" id="WP_289271309.1">
    <property type="nucleotide sequence ID" value="NZ_OX365700.1"/>
</dbReference>
<gene>
    <name evidence="1" type="ORF">DNFV4_04325</name>
</gene>
<keyword evidence="2" id="KW-1185">Reference proteome</keyword>
<name>A0AA86N337_9BACT</name>
<dbReference type="AlphaFoldDB" id="A0AA86N337"/>
<protein>
    <submittedName>
        <fullName evidence="1">Uncharacterized protein</fullName>
    </submittedName>
</protein>
<dbReference type="KEGG" id="nti:DNFV4_04325"/>
<dbReference type="Proteomes" id="UP001179121">
    <property type="component" value="Chromosome"/>
</dbReference>
<proteinExistence type="predicted"/>